<dbReference type="PANTHER" id="PTHR11060">
    <property type="entry name" value="PROTEIN MEMO1"/>
    <property type="match status" value="1"/>
</dbReference>
<accession>A0A2U1APV3</accession>
<name>A0A2U1APV3_9BACT</name>
<proteinExistence type="inferred from homology"/>
<dbReference type="EMBL" id="QEKH01000026">
    <property type="protein sequence ID" value="PVY38460.1"/>
    <property type="molecule type" value="Genomic_DNA"/>
</dbReference>
<evidence type="ECO:0000256" key="1">
    <source>
        <dbReference type="ARBA" id="ARBA00006315"/>
    </source>
</evidence>
<evidence type="ECO:0000256" key="2">
    <source>
        <dbReference type="HAMAP-Rule" id="MF_00055"/>
    </source>
</evidence>
<dbReference type="Pfam" id="PF01875">
    <property type="entry name" value="Memo"/>
    <property type="match status" value="1"/>
</dbReference>
<dbReference type="SUPFAM" id="SSF53213">
    <property type="entry name" value="LigB-like"/>
    <property type="match status" value="1"/>
</dbReference>
<dbReference type="EMBL" id="JABAEW010000011">
    <property type="protein sequence ID" value="NMD86453.1"/>
    <property type="molecule type" value="Genomic_DNA"/>
</dbReference>
<dbReference type="RefSeq" id="WP_116885076.1">
    <property type="nucleotide sequence ID" value="NZ_CABMMC010000151.1"/>
</dbReference>
<dbReference type="OrthoDB" id="9782820at2"/>
<sequence>MPIRDQQKVRRAAAAGRFYEGDALSLRRRMAETEAGLPPEVPAGKTVRGCVLPHAGYMFSLGVAMETLRAARHCGCSKVVLLGPSHYVGFRGIAAATFTSWRTPFGDLSTATDLLDVLEAERNPLVMVNDDAHINEHSLEVQFPLIQYFFDAPVVLPLVVGGISAEDAQSLGAALAKLDAPDVLWLISSDFTHYGRKFRYTPFGESADPAELNRLDREAAELIAARDLTGFVKFLGRTGATICGAHPIAIYLAMLDRLDPERTVRGRVAAMADSGAVSGDYRTVVDYAGIVFEKA</sequence>
<dbReference type="Proteomes" id="UP000576225">
    <property type="component" value="Unassembled WGS sequence"/>
</dbReference>
<evidence type="ECO:0000313" key="3">
    <source>
        <dbReference type="EMBL" id="NMD86453.1"/>
    </source>
</evidence>
<comment type="caution">
    <text evidence="4">The sequence shown here is derived from an EMBL/GenBank/DDBJ whole genome shotgun (WGS) entry which is preliminary data.</text>
</comment>
<dbReference type="GeneID" id="78296369"/>
<evidence type="ECO:0000313" key="6">
    <source>
        <dbReference type="Proteomes" id="UP000576225"/>
    </source>
</evidence>
<comment type="similarity">
    <text evidence="1 2">Belongs to the MEMO1 family.</text>
</comment>
<dbReference type="PANTHER" id="PTHR11060:SF0">
    <property type="entry name" value="PROTEIN MEMO1"/>
    <property type="match status" value="1"/>
</dbReference>
<keyword evidence="5" id="KW-1185">Reference proteome</keyword>
<dbReference type="InterPro" id="IPR002737">
    <property type="entry name" value="MEMO1_fam"/>
</dbReference>
<evidence type="ECO:0000313" key="4">
    <source>
        <dbReference type="EMBL" id="PVY38460.1"/>
    </source>
</evidence>
<dbReference type="Gene3D" id="3.40.830.10">
    <property type="entry name" value="LigB-like"/>
    <property type="match status" value="1"/>
</dbReference>
<reference evidence="4 5" key="1">
    <citation type="submission" date="2018-04" db="EMBL/GenBank/DDBJ databases">
        <title>Genomic Encyclopedia of Type Strains, Phase IV (KMG-IV): sequencing the most valuable type-strain genomes for metagenomic binning, comparative biology and taxonomic classification.</title>
        <authorList>
            <person name="Goeker M."/>
        </authorList>
    </citation>
    <scope>NUCLEOTIDE SEQUENCE [LARGE SCALE GENOMIC DNA]</scope>
    <source>
        <strain evidence="4 5">DSM 14823</strain>
    </source>
</reference>
<protein>
    <recommendedName>
        <fullName evidence="2">MEMO1 family protein C8D82_12657</fullName>
    </recommendedName>
</protein>
<dbReference type="NCBIfam" id="TIGR04336">
    <property type="entry name" value="AmmeMemoSam_B"/>
    <property type="match status" value="1"/>
</dbReference>
<dbReference type="Proteomes" id="UP000245959">
    <property type="component" value="Unassembled WGS sequence"/>
</dbReference>
<dbReference type="HAMAP" id="MF_00055">
    <property type="entry name" value="MEMO1"/>
    <property type="match status" value="1"/>
</dbReference>
<dbReference type="AlphaFoldDB" id="A0A2U1APV3"/>
<dbReference type="CDD" id="cd07361">
    <property type="entry name" value="MEMO_like"/>
    <property type="match status" value="1"/>
</dbReference>
<evidence type="ECO:0000313" key="5">
    <source>
        <dbReference type="Proteomes" id="UP000245959"/>
    </source>
</evidence>
<gene>
    <name evidence="3" type="primary">amrB</name>
    <name evidence="4" type="ORF">C8D82_12657</name>
    <name evidence="3" type="ORF">HF882_07655</name>
</gene>
<organism evidence="4 5">
    <name type="scientific">Victivallis vadensis</name>
    <dbReference type="NCBI Taxonomy" id="172901"/>
    <lineage>
        <taxon>Bacteria</taxon>
        <taxon>Pseudomonadati</taxon>
        <taxon>Lentisphaerota</taxon>
        <taxon>Lentisphaeria</taxon>
        <taxon>Victivallales</taxon>
        <taxon>Victivallaceae</taxon>
        <taxon>Victivallis</taxon>
    </lineage>
</organism>
<reference evidence="3 6" key="2">
    <citation type="submission" date="2020-04" db="EMBL/GenBank/DDBJ databases">
        <authorList>
            <person name="Hitch T.C.A."/>
            <person name="Wylensek D."/>
            <person name="Clavel T."/>
        </authorList>
    </citation>
    <scope>NUCLEOTIDE SEQUENCE [LARGE SCALE GENOMIC DNA]</scope>
    <source>
        <strain evidence="3 6">COR2-253-APC-1A</strain>
    </source>
</reference>